<protein>
    <submittedName>
        <fullName evidence="1">Uncharacterized protein</fullName>
    </submittedName>
</protein>
<organism evidence="1 2">
    <name type="scientific">Klebsiella pneumoniae</name>
    <dbReference type="NCBI Taxonomy" id="573"/>
    <lineage>
        <taxon>Bacteria</taxon>
        <taxon>Pseudomonadati</taxon>
        <taxon>Pseudomonadota</taxon>
        <taxon>Gammaproteobacteria</taxon>
        <taxon>Enterobacterales</taxon>
        <taxon>Enterobacteriaceae</taxon>
        <taxon>Klebsiella/Raoultella group</taxon>
        <taxon>Klebsiella</taxon>
        <taxon>Klebsiella pneumoniae complex</taxon>
    </lineage>
</organism>
<dbReference type="Proteomes" id="UP000655094">
    <property type="component" value="Unassembled WGS sequence"/>
</dbReference>
<proteinExistence type="predicted"/>
<gene>
    <name evidence="1" type="ORF">KPZU09_20850</name>
</gene>
<dbReference type="AlphaFoldDB" id="A0A919LS06"/>
<reference evidence="1" key="1">
    <citation type="submission" date="2020-10" db="EMBL/GenBank/DDBJ databases">
        <title>Genome Sequence of ESBL Producing Zambian Clinical Strains.</title>
        <authorList>
            <person name="Shawa M."/>
            <person name="Furuta Y."/>
            <person name="Simbotwe M."/>
            <person name="Mulenga E."/>
            <person name="Mubanga M."/>
            <person name="Mulenga G."/>
            <person name="Kaile C."/>
            <person name="Zorigt T."/>
            <person name="Hang'ombe B."/>
            <person name="Higashi H."/>
        </authorList>
    </citation>
    <scope>NUCLEOTIDE SEQUENCE</scope>
    <source>
        <strain evidence="1">Zam_UTH_09</strain>
    </source>
</reference>
<accession>A0A919LS06</accession>
<name>A0A919LS06_KLEPN</name>
<evidence type="ECO:0000313" key="2">
    <source>
        <dbReference type="Proteomes" id="UP000655094"/>
    </source>
</evidence>
<evidence type="ECO:0000313" key="1">
    <source>
        <dbReference type="EMBL" id="GHK52349.1"/>
    </source>
</evidence>
<sequence length="82" mass="8825">MRLHALLSTAGPGAAAQRGAKAGAAAAERFQTKQAITEALFVSEALQHLQRRPPVGEQAIEMLLVREINLTGIDNLRPVVRK</sequence>
<comment type="caution">
    <text evidence="1">The sequence shown here is derived from an EMBL/GenBank/DDBJ whole genome shotgun (WGS) entry which is preliminary data.</text>
</comment>
<dbReference type="EMBL" id="BNFF01000001">
    <property type="protein sequence ID" value="GHK52349.1"/>
    <property type="molecule type" value="Genomic_DNA"/>
</dbReference>